<protein>
    <recommendedName>
        <fullName evidence="3">SCP2 domain-containing protein</fullName>
    </recommendedName>
</protein>
<dbReference type="Proteomes" id="UP001396646">
    <property type="component" value="Unassembled WGS sequence"/>
</dbReference>
<proteinExistence type="predicted"/>
<keyword evidence="2" id="KW-1185">Reference proteome</keyword>
<evidence type="ECO:0008006" key="3">
    <source>
        <dbReference type="Google" id="ProtNLM"/>
    </source>
</evidence>
<organism evidence="1 2">
    <name type="scientific">Methanococcoides cohabitans</name>
    <dbReference type="NCBI Taxonomy" id="3136559"/>
    <lineage>
        <taxon>Archaea</taxon>
        <taxon>Methanobacteriati</taxon>
        <taxon>Methanobacteriota</taxon>
        <taxon>Stenosarchaea group</taxon>
        <taxon>Methanomicrobia</taxon>
        <taxon>Methanosarcinales</taxon>
        <taxon>Methanosarcinaceae</taxon>
        <taxon>Methanococcoides</taxon>
    </lineage>
</organism>
<evidence type="ECO:0000313" key="2">
    <source>
        <dbReference type="Proteomes" id="UP001396646"/>
    </source>
</evidence>
<sequence length="154" mass="16648">MNRIILTLLVIATLFSVPASADLFSELDLVVDEYNMNADSAPAQLNTLLGNENILAVIDMEDGSTLALKIVTEDMFVTEFSVTDQDGSDFTPSLMIYTDEGTIGQLLDSEDPLSVFLDAYDTGAIDIEAVGFVDKLTLSVGNIMIKLSQLLGFI</sequence>
<name>A0ABU9KRZ5_9EURY</name>
<dbReference type="EMBL" id="JBCAUS010000002">
    <property type="protein sequence ID" value="MEL4305151.1"/>
    <property type="molecule type" value="Genomic_DNA"/>
</dbReference>
<accession>A0ABU9KRZ5</accession>
<evidence type="ECO:0000313" key="1">
    <source>
        <dbReference type="EMBL" id="MEL4305151.1"/>
    </source>
</evidence>
<dbReference type="RefSeq" id="WP_342126811.1">
    <property type="nucleotide sequence ID" value="NZ_JBCAUS010000002.1"/>
</dbReference>
<gene>
    <name evidence="1" type="ORF">WOA13_04800</name>
</gene>
<comment type="caution">
    <text evidence="1">The sequence shown here is derived from an EMBL/GenBank/DDBJ whole genome shotgun (WGS) entry which is preliminary data.</text>
</comment>
<reference evidence="1 2" key="1">
    <citation type="submission" date="2024-04" db="EMBL/GenBank/DDBJ databases">
        <title>Methanococcoides sp. LMO-2.</title>
        <authorList>
            <person name="Liang L."/>
        </authorList>
    </citation>
    <scope>NUCLEOTIDE SEQUENCE [LARGE SCALE GENOMIC DNA]</scope>
    <source>
        <strain evidence="1 2">LMO-2</strain>
    </source>
</reference>